<dbReference type="RefSeq" id="WP_307476473.1">
    <property type="nucleotide sequence ID" value="NZ_JAUSUB010000014.1"/>
</dbReference>
<dbReference type="PANTHER" id="PTHR33639:SF2">
    <property type="entry name" value="DUF393 DOMAIN-CONTAINING PROTEIN"/>
    <property type="match status" value="1"/>
</dbReference>
<proteinExistence type="predicted"/>
<name>A0ABU0AK13_9BACI</name>
<evidence type="ECO:0000313" key="1">
    <source>
        <dbReference type="EMBL" id="MDQ0271380.1"/>
    </source>
</evidence>
<dbReference type="Pfam" id="PF04134">
    <property type="entry name" value="DCC1-like"/>
    <property type="match status" value="1"/>
</dbReference>
<dbReference type="EMBL" id="JAUSUB010000014">
    <property type="protein sequence ID" value="MDQ0271380.1"/>
    <property type="molecule type" value="Genomic_DNA"/>
</dbReference>
<sequence length="130" mass="15057">MEKIILFDGECNFCDRSVQFILKRDDEALFRFASLQGDAGQKLLQQYDVPADTDSFIFIDGNQCHDRSSAALNVFRHLSGGWKLLYGLIIVPKPIRDVFYNILAKNRYKWFGKKESCTLPSPDTRKRFLD</sequence>
<reference evidence="1 2" key="1">
    <citation type="submission" date="2023-07" db="EMBL/GenBank/DDBJ databases">
        <title>Genomic Encyclopedia of Type Strains, Phase IV (KMG-IV): sequencing the most valuable type-strain genomes for metagenomic binning, comparative biology and taxonomic classification.</title>
        <authorList>
            <person name="Goeker M."/>
        </authorList>
    </citation>
    <scope>NUCLEOTIDE SEQUENCE [LARGE SCALE GENOMIC DNA]</scope>
    <source>
        <strain evidence="1 2">DSM 23494</strain>
    </source>
</reference>
<dbReference type="PANTHER" id="PTHR33639">
    <property type="entry name" value="THIOL-DISULFIDE OXIDOREDUCTASE DCC"/>
    <property type="match status" value="1"/>
</dbReference>
<dbReference type="InterPro" id="IPR007263">
    <property type="entry name" value="DCC1-like"/>
</dbReference>
<keyword evidence="2" id="KW-1185">Reference proteome</keyword>
<comment type="caution">
    <text evidence="1">The sequence shown here is derived from an EMBL/GenBank/DDBJ whole genome shotgun (WGS) entry which is preliminary data.</text>
</comment>
<dbReference type="Proteomes" id="UP001238088">
    <property type="component" value="Unassembled WGS sequence"/>
</dbReference>
<dbReference type="InterPro" id="IPR052927">
    <property type="entry name" value="DCC_oxidoreductase"/>
</dbReference>
<gene>
    <name evidence="1" type="ORF">J2S17_003268</name>
</gene>
<evidence type="ECO:0000313" key="2">
    <source>
        <dbReference type="Proteomes" id="UP001238088"/>
    </source>
</evidence>
<accession>A0ABU0AK13</accession>
<organism evidence="1 2">
    <name type="scientific">Cytobacillus purgationiresistens</name>
    <dbReference type="NCBI Taxonomy" id="863449"/>
    <lineage>
        <taxon>Bacteria</taxon>
        <taxon>Bacillati</taxon>
        <taxon>Bacillota</taxon>
        <taxon>Bacilli</taxon>
        <taxon>Bacillales</taxon>
        <taxon>Bacillaceae</taxon>
        <taxon>Cytobacillus</taxon>
    </lineage>
</organism>
<protein>
    <submittedName>
        <fullName evidence="1">DCC family thiol-disulfide oxidoreductase YuxK</fullName>
    </submittedName>
</protein>